<evidence type="ECO:0000259" key="6">
    <source>
        <dbReference type="Pfam" id="PF01636"/>
    </source>
</evidence>
<evidence type="ECO:0000256" key="5">
    <source>
        <dbReference type="ARBA" id="ARBA00022840"/>
    </source>
</evidence>
<dbReference type="SUPFAM" id="SSF56112">
    <property type="entry name" value="Protein kinase-like (PK-like)"/>
    <property type="match status" value="1"/>
</dbReference>
<dbReference type="PANTHER" id="PTHR34273">
    <property type="entry name" value="METHYLTHIORIBOSE KINASE"/>
    <property type="match status" value="1"/>
</dbReference>
<reference evidence="7" key="1">
    <citation type="submission" date="2021-02" db="EMBL/GenBank/DDBJ databases">
        <authorList>
            <person name="Nieuwenhuis M."/>
            <person name="Van De Peppel L.J.J."/>
        </authorList>
    </citation>
    <scope>NUCLEOTIDE SEQUENCE</scope>
    <source>
        <strain evidence="7">D49</strain>
    </source>
</reference>
<name>A0A9P7GT14_9AGAR</name>
<dbReference type="GO" id="GO:0016301">
    <property type="term" value="F:kinase activity"/>
    <property type="evidence" value="ECO:0007669"/>
    <property type="project" value="UniProtKB-KW"/>
</dbReference>
<keyword evidence="4" id="KW-0418">Kinase</keyword>
<dbReference type="InterPro" id="IPR002575">
    <property type="entry name" value="Aminoglycoside_PTrfase"/>
</dbReference>
<evidence type="ECO:0000313" key="7">
    <source>
        <dbReference type="EMBL" id="KAG5652930.1"/>
    </source>
</evidence>
<dbReference type="PANTHER" id="PTHR34273:SF2">
    <property type="entry name" value="METHYLTHIORIBOSE KINASE"/>
    <property type="match status" value="1"/>
</dbReference>
<evidence type="ECO:0000313" key="8">
    <source>
        <dbReference type="Proteomes" id="UP000717328"/>
    </source>
</evidence>
<dbReference type="Gene3D" id="3.30.200.20">
    <property type="entry name" value="Phosphorylase Kinase, domain 1"/>
    <property type="match status" value="1"/>
</dbReference>
<dbReference type="Gene3D" id="3.90.1200.10">
    <property type="match status" value="1"/>
</dbReference>
<comment type="similarity">
    <text evidence="1">Belongs to the methylthioribose kinase family.</text>
</comment>
<feature type="domain" description="Aminoglycoside phosphotransferase" evidence="6">
    <location>
        <begin position="77"/>
        <end position="286"/>
    </location>
</feature>
<reference evidence="7" key="2">
    <citation type="submission" date="2021-10" db="EMBL/GenBank/DDBJ databases">
        <title>Phylogenomics reveals ancestral predisposition of the termite-cultivated fungus Termitomyces towards a domesticated lifestyle.</title>
        <authorList>
            <person name="Auxier B."/>
            <person name="Grum-Grzhimaylo A."/>
            <person name="Cardenas M.E."/>
            <person name="Lodge J.D."/>
            <person name="Laessoe T."/>
            <person name="Pedersen O."/>
            <person name="Smith M.E."/>
            <person name="Kuyper T.W."/>
            <person name="Franco-Molano E.A."/>
            <person name="Baroni T.J."/>
            <person name="Aanen D.K."/>
        </authorList>
    </citation>
    <scope>NUCLEOTIDE SEQUENCE</scope>
    <source>
        <strain evidence="7">D49</strain>
    </source>
</reference>
<dbReference type="InterPro" id="IPR011009">
    <property type="entry name" value="Kinase-like_dom_sf"/>
</dbReference>
<sequence length="374" mass="41117">MAPTPSELTTTEGVQAYIANTPFASHTVTSLSGGTGNFAYRIHLSAPFEGQETLVLKHAEPYIKNLVSFAFSLKRQTFEYEAMTRIKEWLPADSLVTVPTIYHFDRELHVLIMEDCGPSGVPTLKDFLCKSEPSILQNLADKIGASLGRFLGEMHTWSRTDPRGLLGLFAGNTQALHISAWVTHGRTVQTLTEDLPPALADPPIEVSAADLDVLRKAANEMSAAITAARDVFVMGDFWPGNIMVKLDAEQNLERLYILDWELAKPGVPGVEIGQFCAEVDLVRRFVPSTKDAVKKVLETFLHAYAQECGANVKMARDALIHWGTHMVVFTPRVAWGDKQTTRQVVKDGVQIIVSAAGASKQDLRESLVGPLFSQ</sequence>
<keyword evidence="2" id="KW-0808">Transferase</keyword>
<keyword evidence="8" id="KW-1185">Reference proteome</keyword>
<keyword evidence="3" id="KW-0547">Nucleotide-binding</keyword>
<evidence type="ECO:0000256" key="2">
    <source>
        <dbReference type="ARBA" id="ARBA00022679"/>
    </source>
</evidence>
<protein>
    <recommendedName>
        <fullName evidence="6">Aminoglycoside phosphotransferase domain-containing protein</fullName>
    </recommendedName>
</protein>
<proteinExistence type="inferred from homology"/>
<gene>
    <name evidence="7" type="ORF">H0H81_003073</name>
</gene>
<organism evidence="7 8">
    <name type="scientific">Sphagnurus paluster</name>
    <dbReference type="NCBI Taxonomy" id="117069"/>
    <lineage>
        <taxon>Eukaryota</taxon>
        <taxon>Fungi</taxon>
        <taxon>Dikarya</taxon>
        <taxon>Basidiomycota</taxon>
        <taxon>Agaricomycotina</taxon>
        <taxon>Agaricomycetes</taxon>
        <taxon>Agaricomycetidae</taxon>
        <taxon>Agaricales</taxon>
        <taxon>Tricholomatineae</taxon>
        <taxon>Lyophyllaceae</taxon>
        <taxon>Sphagnurus</taxon>
    </lineage>
</organism>
<dbReference type="EMBL" id="JABCKI010000087">
    <property type="protein sequence ID" value="KAG5652930.1"/>
    <property type="molecule type" value="Genomic_DNA"/>
</dbReference>
<evidence type="ECO:0000256" key="3">
    <source>
        <dbReference type="ARBA" id="ARBA00022741"/>
    </source>
</evidence>
<dbReference type="GO" id="GO:0005524">
    <property type="term" value="F:ATP binding"/>
    <property type="evidence" value="ECO:0007669"/>
    <property type="project" value="UniProtKB-KW"/>
</dbReference>
<evidence type="ECO:0000256" key="4">
    <source>
        <dbReference type="ARBA" id="ARBA00022777"/>
    </source>
</evidence>
<accession>A0A9P7GT14</accession>
<dbReference type="AlphaFoldDB" id="A0A9P7GT14"/>
<keyword evidence="5" id="KW-0067">ATP-binding</keyword>
<dbReference type="OrthoDB" id="25129at2759"/>
<dbReference type="Proteomes" id="UP000717328">
    <property type="component" value="Unassembled WGS sequence"/>
</dbReference>
<evidence type="ECO:0000256" key="1">
    <source>
        <dbReference type="ARBA" id="ARBA00010165"/>
    </source>
</evidence>
<comment type="caution">
    <text evidence="7">The sequence shown here is derived from an EMBL/GenBank/DDBJ whole genome shotgun (WGS) entry which is preliminary data.</text>
</comment>
<dbReference type="Pfam" id="PF01636">
    <property type="entry name" value="APH"/>
    <property type="match status" value="1"/>
</dbReference>